<dbReference type="Gene3D" id="3.90.1640.30">
    <property type="match status" value="1"/>
</dbReference>
<evidence type="ECO:0000256" key="4">
    <source>
        <dbReference type="ARBA" id="ARBA00022801"/>
    </source>
</evidence>
<dbReference type="GO" id="GO:0008409">
    <property type="term" value="F:5'-3' exonuclease activity"/>
    <property type="evidence" value="ECO:0007669"/>
    <property type="project" value="InterPro"/>
</dbReference>
<dbReference type="AlphaFoldDB" id="A0A538U8B8"/>
<feature type="domain" description="DDH" evidence="6">
    <location>
        <begin position="84"/>
        <end position="233"/>
    </location>
</feature>
<reference evidence="9 10" key="1">
    <citation type="journal article" date="2019" name="Nat. Microbiol.">
        <title>Mediterranean grassland soil C-N compound turnover is dependent on rainfall and depth, and is mediated by genomically divergent microorganisms.</title>
        <authorList>
            <person name="Diamond S."/>
            <person name="Andeer P.F."/>
            <person name="Li Z."/>
            <person name="Crits-Christoph A."/>
            <person name="Burstein D."/>
            <person name="Anantharaman K."/>
            <person name="Lane K.R."/>
            <person name="Thomas B.C."/>
            <person name="Pan C."/>
            <person name="Northen T.R."/>
            <person name="Banfield J.F."/>
        </authorList>
    </citation>
    <scope>NUCLEOTIDE SEQUENCE [LARGE SCALE GENOMIC DNA]</scope>
    <source>
        <strain evidence="9">WS_10</strain>
    </source>
</reference>
<dbReference type="GO" id="GO:0006281">
    <property type="term" value="P:DNA repair"/>
    <property type="evidence" value="ECO:0007669"/>
    <property type="project" value="InterPro"/>
</dbReference>
<feature type="domain" description="DHHA1" evidence="7">
    <location>
        <begin position="355"/>
        <end position="446"/>
    </location>
</feature>
<dbReference type="InterPro" id="IPR041122">
    <property type="entry name" value="RecJ_OB"/>
</dbReference>
<dbReference type="PANTHER" id="PTHR30255:SF2">
    <property type="entry name" value="SINGLE-STRANDED-DNA-SPECIFIC EXONUCLEASE RECJ"/>
    <property type="match status" value="1"/>
</dbReference>
<evidence type="ECO:0000256" key="1">
    <source>
        <dbReference type="ARBA" id="ARBA00005915"/>
    </source>
</evidence>
<evidence type="ECO:0000256" key="3">
    <source>
        <dbReference type="ARBA" id="ARBA00022722"/>
    </source>
</evidence>
<organism evidence="9 10">
    <name type="scientific">Eiseniibacteriota bacterium</name>
    <dbReference type="NCBI Taxonomy" id="2212470"/>
    <lineage>
        <taxon>Bacteria</taxon>
        <taxon>Candidatus Eiseniibacteriota</taxon>
    </lineage>
</organism>
<dbReference type="Pfam" id="PF02272">
    <property type="entry name" value="DHHA1"/>
    <property type="match status" value="1"/>
</dbReference>
<accession>A0A538U8B8</accession>
<dbReference type="Proteomes" id="UP000319836">
    <property type="component" value="Unassembled WGS sequence"/>
</dbReference>
<keyword evidence="4" id="KW-0378">Hydrolase</keyword>
<evidence type="ECO:0000256" key="5">
    <source>
        <dbReference type="ARBA" id="ARBA00022839"/>
    </source>
</evidence>
<comment type="similarity">
    <text evidence="1">Belongs to the RecJ family.</text>
</comment>
<evidence type="ECO:0000259" key="8">
    <source>
        <dbReference type="Pfam" id="PF17768"/>
    </source>
</evidence>
<name>A0A538U8B8_UNCEI</name>
<evidence type="ECO:0000259" key="6">
    <source>
        <dbReference type="Pfam" id="PF01368"/>
    </source>
</evidence>
<dbReference type="Gene3D" id="3.10.310.30">
    <property type="match status" value="1"/>
</dbReference>
<dbReference type="SUPFAM" id="SSF64182">
    <property type="entry name" value="DHH phosphoesterases"/>
    <property type="match status" value="1"/>
</dbReference>
<dbReference type="EMBL" id="VBPA01000076">
    <property type="protein sequence ID" value="TMQ72134.1"/>
    <property type="molecule type" value="Genomic_DNA"/>
</dbReference>
<comment type="caution">
    <text evidence="9">The sequence shown here is derived from an EMBL/GenBank/DDBJ whole genome shotgun (WGS) entry which is preliminary data.</text>
</comment>
<feature type="domain" description="RecJ OB" evidence="8">
    <location>
        <begin position="460"/>
        <end position="516"/>
    </location>
</feature>
<dbReference type="GO" id="GO:0006310">
    <property type="term" value="P:DNA recombination"/>
    <property type="evidence" value="ECO:0007669"/>
    <property type="project" value="InterPro"/>
</dbReference>
<dbReference type="InterPro" id="IPR001667">
    <property type="entry name" value="DDH_dom"/>
</dbReference>
<dbReference type="GO" id="GO:0003676">
    <property type="term" value="F:nucleic acid binding"/>
    <property type="evidence" value="ECO:0007669"/>
    <property type="project" value="InterPro"/>
</dbReference>
<dbReference type="InterPro" id="IPR051673">
    <property type="entry name" value="SSDNA_exonuclease_RecJ"/>
</dbReference>
<keyword evidence="5 9" id="KW-0269">Exonuclease</keyword>
<keyword evidence="3" id="KW-0540">Nuclease</keyword>
<dbReference type="InterPro" id="IPR003156">
    <property type="entry name" value="DHHA1_dom"/>
</dbReference>
<dbReference type="InterPro" id="IPR038763">
    <property type="entry name" value="DHH_sf"/>
</dbReference>
<gene>
    <name evidence="9" type="primary">recJ</name>
    <name evidence="9" type="ORF">E6K80_03595</name>
</gene>
<dbReference type="Pfam" id="PF01368">
    <property type="entry name" value="DHH"/>
    <property type="match status" value="1"/>
</dbReference>
<dbReference type="Pfam" id="PF17768">
    <property type="entry name" value="RecJ_OB"/>
    <property type="match status" value="1"/>
</dbReference>
<evidence type="ECO:0000313" key="10">
    <source>
        <dbReference type="Proteomes" id="UP000319836"/>
    </source>
</evidence>
<evidence type="ECO:0000259" key="7">
    <source>
        <dbReference type="Pfam" id="PF02272"/>
    </source>
</evidence>
<sequence length="516" mass="55809">MTTRTAPRWELHRGHSPDGAAALARDLGAPAPIGQILWNRGLNDVAAARRFVEPRLEDLHSPFALLGMEAAVERIERALARRERVLVHGDYDVDGLTATYVLLSTLRAFGADVHAHIPHRMKEGYGLSTTAIEAAARAGMTLVITVDCGISAHEPVAHAAALGVGVVITDHHEPPAVLPPALAIVNPHQPGCTYPFKGLCGVGVAFKLAQALAERRGAGAVVERLLEFVALGTVADAVPLSGENRVLVHHGLERLSRTDHLGLQALIEVAGLSGRRITAGQVAFQLAPRLNAAGRVGSALQALRLLTAEDADEARALAQSLDQDNTHRRELDERVEREAAERVERELQWPACSSIVLWADDWHPGVLGIAASRMVERFHRPAILIGVQGAWGRGSGRSAGGLDLHRLLGDSANLLTTFGGHAYAAGLTVERERLPALRLRIEELARERLDLDACVPRLVLDADLSFGAIDLELLTWLERLPPHGLDNPEPVFRVARAMIDSLSRVGNGRHLKLWLR</sequence>
<evidence type="ECO:0000256" key="2">
    <source>
        <dbReference type="ARBA" id="ARBA00019841"/>
    </source>
</evidence>
<proteinExistence type="inferred from homology"/>
<dbReference type="InterPro" id="IPR004610">
    <property type="entry name" value="RecJ"/>
</dbReference>
<evidence type="ECO:0000313" key="9">
    <source>
        <dbReference type="EMBL" id="TMQ72134.1"/>
    </source>
</evidence>
<dbReference type="PANTHER" id="PTHR30255">
    <property type="entry name" value="SINGLE-STRANDED-DNA-SPECIFIC EXONUCLEASE RECJ"/>
    <property type="match status" value="1"/>
</dbReference>
<dbReference type="NCBIfam" id="TIGR00644">
    <property type="entry name" value="recJ"/>
    <property type="match status" value="1"/>
</dbReference>
<protein>
    <recommendedName>
        <fullName evidence="2">Single-stranded-DNA-specific exonuclease RecJ</fullName>
    </recommendedName>
</protein>